<evidence type="ECO:0000256" key="12">
    <source>
        <dbReference type="ARBA" id="ARBA00032877"/>
    </source>
</evidence>
<dbReference type="PANTHER" id="PTHR11390">
    <property type="entry name" value="PROKARYOTIC DNA TOPOISOMERASE"/>
    <property type="match status" value="1"/>
</dbReference>
<keyword evidence="4" id="KW-0479">Metal-binding</keyword>
<dbReference type="InterPro" id="IPR034144">
    <property type="entry name" value="TOPRIM_TopoIII"/>
</dbReference>
<dbReference type="AlphaFoldDB" id="A0A4Q7V3Z4"/>
<dbReference type="GO" id="GO:0006310">
    <property type="term" value="P:DNA recombination"/>
    <property type="evidence" value="ECO:0007669"/>
    <property type="project" value="TreeGrafter"/>
</dbReference>
<evidence type="ECO:0000256" key="2">
    <source>
        <dbReference type="ARBA" id="ARBA00009446"/>
    </source>
</evidence>
<dbReference type="Gene3D" id="1.10.460.10">
    <property type="entry name" value="Topoisomerase I, domain 2"/>
    <property type="match status" value="1"/>
</dbReference>
<accession>A0A4Q7V3Z4</accession>
<dbReference type="GO" id="GO:0046872">
    <property type="term" value="F:metal ion binding"/>
    <property type="evidence" value="ECO:0007669"/>
    <property type="project" value="UniProtKB-KW"/>
</dbReference>
<dbReference type="GO" id="GO:0003677">
    <property type="term" value="F:DNA binding"/>
    <property type="evidence" value="ECO:0007669"/>
    <property type="project" value="UniProtKB-KW"/>
</dbReference>
<comment type="catalytic activity">
    <reaction evidence="1">
        <text>ATP-independent breakage of single-stranded DNA, followed by passage and rejoining.</text>
        <dbReference type="EC" id="5.6.2.1"/>
    </reaction>
</comment>
<comment type="similarity">
    <text evidence="2">Belongs to the type IA topoisomerase family.</text>
</comment>
<organism evidence="15 16">
    <name type="scientific">Advenella incenata</name>
    <dbReference type="NCBI Taxonomy" id="267800"/>
    <lineage>
        <taxon>Bacteria</taxon>
        <taxon>Pseudomonadati</taxon>
        <taxon>Pseudomonadota</taxon>
        <taxon>Betaproteobacteria</taxon>
        <taxon>Burkholderiales</taxon>
        <taxon>Alcaligenaceae</taxon>
    </lineage>
</organism>
<dbReference type="InterPro" id="IPR013824">
    <property type="entry name" value="Topo_IA_cen_sub1"/>
</dbReference>
<evidence type="ECO:0000256" key="4">
    <source>
        <dbReference type="ARBA" id="ARBA00022723"/>
    </source>
</evidence>
<dbReference type="PROSITE" id="PS50880">
    <property type="entry name" value="TOPRIM"/>
    <property type="match status" value="1"/>
</dbReference>
<dbReference type="GO" id="GO:0006281">
    <property type="term" value="P:DNA repair"/>
    <property type="evidence" value="ECO:0007669"/>
    <property type="project" value="TreeGrafter"/>
</dbReference>
<keyword evidence="7" id="KW-0238">DNA-binding</keyword>
<dbReference type="GO" id="GO:0006265">
    <property type="term" value="P:DNA topological change"/>
    <property type="evidence" value="ECO:0007669"/>
    <property type="project" value="InterPro"/>
</dbReference>
<dbReference type="SMART" id="SM00436">
    <property type="entry name" value="TOP1Bc"/>
    <property type="match status" value="1"/>
</dbReference>
<evidence type="ECO:0000256" key="8">
    <source>
        <dbReference type="ARBA" id="ARBA00023235"/>
    </source>
</evidence>
<evidence type="ECO:0000256" key="3">
    <source>
        <dbReference type="ARBA" id="ARBA00012891"/>
    </source>
</evidence>
<dbReference type="RefSeq" id="WP_130305293.1">
    <property type="nucleotide sequence ID" value="NZ_SHKO01000006.1"/>
</dbReference>
<dbReference type="Gene3D" id="3.40.50.140">
    <property type="match status" value="1"/>
</dbReference>
<dbReference type="SMART" id="SM00493">
    <property type="entry name" value="TOPRIM"/>
    <property type="match status" value="1"/>
</dbReference>
<sequence length="611" mass="69138">MKLFIAEKPSVAKAIAEQLGTPMRKEGYWISGDNYITNCAGHLFEMAPPDAYSEEYKRWVMDSLPIIPDAWKLQPKEQTKKQLKIIGELLKRSDVDMVIHAGDPDNEGQLLVDDVLEHFKNRKPTYRFWVSAQDPVSIRNGLQALKLNKEYQGYGLAAKARQRADWLIGMNFTRAYTLLSQAKGHKGTTTIGRVQTPTLALVVKRDREIENFVPIPYYVITATVNVGTGQLLMRWNPKEGQPGLDEENRLINPQVAKELVNKVFQQTGKITQIKREKKQNNQPKGFSLTGITLKASSLYGYGAETVLKICQSLYERHKILTYPRTDCDYLPESQHELAPTILATIAANVPALQSFVDAANPHIKSPIWNDKKITAHHAIIPTVLKCDLNNLTVQERNVYMLVVQNYLAQFFPAYQYWLTTIDAVIEEELFCARGADEIEKGWKALFRNEAQNEEEDIQPIPAIEEGQDAACDNIEAKPTKTKPPKRFTEATLQLAMENIYKYVDDADEKALLKEGDGIGTSATRATIISELLRREFLEADKKFIISTESGRRHIDQLPITLKSPAVTAAFQTLLSEIKDNAMTVDDFLLIQKEFVIDQIMVTKKLLTNLKS</sequence>
<evidence type="ECO:0000256" key="7">
    <source>
        <dbReference type="ARBA" id="ARBA00023125"/>
    </source>
</evidence>
<evidence type="ECO:0000256" key="6">
    <source>
        <dbReference type="ARBA" id="ARBA00023029"/>
    </source>
</evidence>
<dbReference type="PROSITE" id="PS00396">
    <property type="entry name" value="TOPO_IA_1"/>
    <property type="match status" value="1"/>
</dbReference>
<name>A0A4Q7V3Z4_9BURK</name>
<keyword evidence="16" id="KW-1185">Reference proteome</keyword>
<dbReference type="Proteomes" id="UP000293398">
    <property type="component" value="Unassembled WGS sequence"/>
</dbReference>
<dbReference type="Gene3D" id="1.10.290.10">
    <property type="entry name" value="Topoisomerase I, domain 4"/>
    <property type="match status" value="1"/>
</dbReference>
<dbReference type="Gene3D" id="2.70.20.10">
    <property type="entry name" value="Topoisomerase I, domain 3"/>
    <property type="match status" value="1"/>
</dbReference>
<dbReference type="GO" id="GO:0043597">
    <property type="term" value="C:cytoplasmic replication fork"/>
    <property type="evidence" value="ECO:0007669"/>
    <property type="project" value="TreeGrafter"/>
</dbReference>
<reference evidence="15 16" key="1">
    <citation type="submission" date="2019-02" db="EMBL/GenBank/DDBJ databases">
        <title>Genomic Encyclopedia of Type Strains, Phase IV (KMG-IV): sequencing the most valuable type-strain genomes for metagenomic binning, comparative biology and taxonomic classification.</title>
        <authorList>
            <person name="Goeker M."/>
        </authorList>
    </citation>
    <scope>NUCLEOTIDE SEQUENCE [LARGE SCALE GENOMIC DNA]</scope>
    <source>
        <strain evidence="15 16">DSM 23814</strain>
    </source>
</reference>
<evidence type="ECO:0000256" key="5">
    <source>
        <dbReference type="ARBA" id="ARBA00022842"/>
    </source>
</evidence>
<comment type="caution">
    <text evidence="15">The sequence shown here is derived from an EMBL/GenBank/DDBJ whole genome shotgun (WGS) entry which is preliminary data.</text>
</comment>
<dbReference type="InterPro" id="IPR013825">
    <property type="entry name" value="Topo_IA_cen_sub2"/>
</dbReference>
<dbReference type="InterPro" id="IPR023405">
    <property type="entry name" value="Topo_IA_core_domain"/>
</dbReference>
<dbReference type="CDD" id="cd00186">
    <property type="entry name" value="TOP1Ac"/>
    <property type="match status" value="1"/>
</dbReference>
<proteinExistence type="inferred from homology"/>
<dbReference type="InterPro" id="IPR005738">
    <property type="entry name" value="TopoIII"/>
</dbReference>
<dbReference type="InterPro" id="IPR006171">
    <property type="entry name" value="TOPRIM_dom"/>
</dbReference>
<dbReference type="InterPro" id="IPR023406">
    <property type="entry name" value="Topo_IA_AS"/>
</dbReference>
<dbReference type="OrthoDB" id="9803554at2"/>
<evidence type="ECO:0000259" key="13">
    <source>
        <dbReference type="PROSITE" id="PS50880"/>
    </source>
</evidence>
<dbReference type="PROSITE" id="PS52039">
    <property type="entry name" value="TOPO_IA_2"/>
    <property type="match status" value="1"/>
</dbReference>
<keyword evidence="5" id="KW-0460">Magnesium</keyword>
<dbReference type="InterPro" id="IPR013826">
    <property type="entry name" value="Topo_IA_cen_sub3"/>
</dbReference>
<dbReference type="InterPro" id="IPR003601">
    <property type="entry name" value="Topo_IA_2"/>
</dbReference>
<dbReference type="EMBL" id="SHKO01000006">
    <property type="protein sequence ID" value="RZT91186.1"/>
    <property type="molecule type" value="Genomic_DNA"/>
</dbReference>
<feature type="domain" description="Topo IA-type catalytic" evidence="14">
    <location>
        <begin position="151"/>
        <end position="600"/>
    </location>
</feature>
<dbReference type="CDD" id="cd03362">
    <property type="entry name" value="TOPRIM_TopoIA_TopoIII"/>
    <property type="match status" value="1"/>
</dbReference>
<dbReference type="Pfam" id="PF01751">
    <property type="entry name" value="Toprim"/>
    <property type="match status" value="1"/>
</dbReference>
<evidence type="ECO:0000256" key="10">
    <source>
        <dbReference type="ARBA" id="ARBA00031985"/>
    </source>
</evidence>
<dbReference type="SMART" id="SM00437">
    <property type="entry name" value="TOP1Ac"/>
    <property type="match status" value="1"/>
</dbReference>
<dbReference type="PRINTS" id="PR00417">
    <property type="entry name" value="PRTPISMRASEI"/>
</dbReference>
<dbReference type="InterPro" id="IPR013497">
    <property type="entry name" value="Topo_IA_cen"/>
</dbReference>
<protein>
    <recommendedName>
        <fullName evidence="3">DNA topoisomerase</fullName>
        <ecNumber evidence="3">5.6.2.1</ecNumber>
    </recommendedName>
    <alternativeName>
        <fullName evidence="12">Omega-protein</fullName>
    </alternativeName>
    <alternativeName>
        <fullName evidence="11">Relaxing enzyme</fullName>
    </alternativeName>
    <alternativeName>
        <fullName evidence="9">Swivelase</fullName>
    </alternativeName>
    <alternativeName>
        <fullName evidence="10">Untwisting enzyme</fullName>
    </alternativeName>
</protein>
<keyword evidence="8 15" id="KW-0413">Isomerase</keyword>
<gene>
    <name evidence="15" type="ORF">EV681_4539</name>
</gene>
<dbReference type="SUPFAM" id="SSF56712">
    <property type="entry name" value="Prokaryotic type I DNA topoisomerase"/>
    <property type="match status" value="1"/>
</dbReference>
<keyword evidence="6" id="KW-0799">Topoisomerase</keyword>
<evidence type="ECO:0000256" key="9">
    <source>
        <dbReference type="ARBA" id="ARBA00030003"/>
    </source>
</evidence>
<dbReference type="PANTHER" id="PTHR11390:SF21">
    <property type="entry name" value="DNA TOPOISOMERASE 3-ALPHA"/>
    <property type="match status" value="1"/>
</dbReference>
<dbReference type="Pfam" id="PF01131">
    <property type="entry name" value="Topoisom_bac"/>
    <property type="match status" value="1"/>
</dbReference>
<dbReference type="NCBIfam" id="NF005829">
    <property type="entry name" value="PRK07726.1"/>
    <property type="match status" value="1"/>
</dbReference>
<feature type="domain" description="Toprim" evidence="13">
    <location>
        <begin position="1"/>
        <end position="134"/>
    </location>
</feature>
<evidence type="ECO:0000313" key="15">
    <source>
        <dbReference type="EMBL" id="RZT91186.1"/>
    </source>
</evidence>
<dbReference type="NCBIfam" id="TIGR01056">
    <property type="entry name" value="topB"/>
    <property type="match status" value="1"/>
</dbReference>
<evidence type="ECO:0000256" key="1">
    <source>
        <dbReference type="ARBA" id="ARBA00000213"/>
    </source>
</evidence>
<evidence type="ECO:0000259" key="14">
    <source>
        <dbReference type="PROSITE" id="PS52039"/>
    </source>
</evidence>
<dbReference type="InterPro" id="IPR003602">
    <property type="entry name" value="Topo_IA_DNA-bd_dom"/>
</dbReference>
<dbReference type="GO" id="GO:0003917">
    <property type="term" value="F:DNA topoisomerase type I (single strand cut, ATP-independent) activity"/>
    <property type="evidence" value="ECO:0007669"/>
    <property type="project" value="UniProtKB-EC"/>
</dbReference>
<evidence type="ECO:0000256" key="11">
    <source>
        <dbReference type="ARBA" id="ARBA00032235"/>
    </source>
</evidence>
<dbReference type="EC" id="5.6.2.1" evidence="3"/>
<dbReference type="InterPro" id="IPR000380">
    <property type="entry name" value="Topo_IA"/>
</dbReference>
<evidence type="ECO:0000313" key="16">
    <source>
        <dbReference type="Proteomes" id="UP000293398"/>
    </source>
</evidence>